<dbReference type="Proteomes" id="UP000759131">
    <property type="component" value="Unassembled WGS sequence"/>
</dbReference>
<evidence type="ECO:0000313" key="2">
    <source>
        <dbReference type="Proteomes" id="UP000759131"/>
    </source>
</evidence>
<sequence length="28" mass="3259">MLSSLDVMLIMCPQFATSVQKCHQTIFW</sequence>
<organism evidence="1">
    <name type="scientific">Medioppia subpectinata</name>
    <dbReference type="NCBI Taxonomy" id="1979941"/>
    <lineage>
        <taxon>Eukaryota</taxon>
        <taxon>Metazoa</taxon>
        <taxon>Ecdysozoa</taxon>
        <taxon>Arthropoda</taxon>
        <taxon>Chelicerata</taxon>
        <taxon>Arachnida</taxon>
        <taxon>Acari</taxon>
        <taxon>Acariformes</taxon>
        <taxon>Sarcoptiformes</taxon>
        <taxon>Oribatida</taxon>
        <taxon>Brachypylina</taxon>
        <taxon>Oppioidea</taxon>
        <taxon>Oppiidae</taxon>
        <taxon>Medioppia</taxon>
    </lineage>
</organism>
<evidence type="ECO:0000313" key="1">
    <source>
        <dbReference type="EMBL" id="CAD7649516.1"/>
    </source>
</evidence>
<dbReference type="EMBL" id="OC902445">
    <property type="protein sequence ID" value="CAD7649516.1"/>
    <property type="molecule type" value="Genomic_DNA"/>
</dbReference>
<reference evidence="1" key="1">
    <citation type="submission" date="2020-11" db="EMBL/GenBank/DDBJ databases">
        <authorList>
            <person name="Tran Van P."/>
        </authorList>
    </citation>
    <scope>NUCLEOTIDE SEQUENCE</scope>
</reference>
<proteinExistence type="predicted"/>
<gene>
    <name evidence="1" type="ORF">OSB1V03_LOCUS22426</name>
</gene>
<keyword evidence="2" id="KW-1185">Reference proteome</keyword>
<name>A0A7R9QKR6_9ACAR</name>
<dbReference type="EMBL" id="CAJPIZ010047870">
    <property type="protein sequence ID" value="CAG2122480.1"/>
    <property type="molecule type" value="Genomic_DNA"/>
</dbReference>
<protein>
    <submittedName>
        <fullName evidence="1">Uncharacterized protein</fullName>
    </submittedName>
</protein>
<accession>A0A7R9QKR6</accession>
<dbReference type="AlphaFoldDB" id="A0A7R9QKR6"/>